<dbReference type="PANTHER" id="PTHR44103:SF1">
    <property type="entry name" value="PROPROTEIN CONVERTASE P"/>
    <property type="match status" value="1"/>
</dbReference>
<gene>
    <name evidence="2" type="ORF">Poly21_14570</name>
</gene>
<comment type="caution">
    <text evidence="2">The sequence shown here is derived from an EMBL/GenBank/DDBJ whole genome shotgun (WGS) entry which is preliminary data.</text>
</comment>
<proteinExistence type="predicted"/>
<dbReference type="Gene3D" id="2.130.10.130">
    <property type="entry name" value="Integrin alpha, N-terminal"/>
    <property type="match status" value="1"/>
</dbReference>
<protein>
    <submittedName>
        <fullName evidence="2">FG-GAP repeat protein</fullName>
    </submittedName>
</protein>
<dbReference type="InterPro" id="IPR028994">
    <property type="entry name" value="Integrin_alpha_N"/>
</dbReference>
<dbReference type="EMBL" id="SJPU01000001">
    <property type="protein sequence ID" value="TWU19285.1"/>
    <property type="molecule type" value="Genomic_DNA"/>
</dbReference>
<evidence type="ECO:0000313" key="2">
    <source>
        <dbReference type="EMBL" id="TWU19285.1"/>
    </source>
</evidence>
<evidence type="ECO:0000256" key="1">
    <source>
        <dbReference type="ARBA" id="ARBA00022729"/>
    </source>
</evidence>
<dbReference type="RefSeq" id="WP_146406139.1">
    <property type="nucleotide sequence ID" value="NZ_SJPU01000001.1"/>
</dbReference>
<dbReference type="InterPro" id="IPR013517">
    <property type="entry name" value="FG-GAP"/>
</dbReference>
<organism evidence="2 3">
    <name type="scientific">Allorhodopirellula heiligendammensis</name>
    <dbReference type="NCBI Taxonomy" id="2714739"/>
    <lineage>
        <taxon>Bacteria</taxon>
        <taxon>Pseudomonadati</taxon>
        <taxon>Planctomycetota</taxon>
        <taxon>Planctomycetia</taxon>
        <taxon>Pirellulales</taxon>
        <taxon>Pirellulaceae</taxon>
        <taxon>Allorhodopirellula</taxon>
    </lineage>
</organism>
<keyword evidence="3" id="KW-1185">Reference proteome</keyword>
<evidence type="ECO:0000313" key="3">
    <source>
        <dbReference type="Proteomes" id="UP000319908"/>
    </source>
</evidence>
<reference evidence="2 3" key="1">
    <citation type="journal article" date="2020" name="Antonie Van Leeuwenhoek">
        <title>Rhodopirellula heiligendammensis sp. nov., Rhodopirellula pilleata sp. nov., and Rhodopirellula solitaria sp. nov. isolated from natural or artificial marine surfaces in Northern Germany and California, USA, and emended description of the genus Rhodopirellula.</title>
        <authorList>
            <person name="Kallscheuer N."/>
            <person name="Wiegand S."/>
            <person name="Jogler M."/>
            <person name="Boedeker C."/>
            <person name="Peeters S.H."/>
            <person name="Rast P."/>
            <person name="Heuer A."/>
            <person name="Jetten M.S.M."/>
            <person name="Rohde M."/>
            <person name="Jogler C."/>
        </authorList>
    </citation>
    <scope>NUCLEOTIDE SEQUENCE [LARGE SCALE GENOMIC DNA]</scope>
    <source>
        <strain evidence="2 3">Poly21</strain>
    </source>
</reference>
<name>A0A5C6C5A8_9BACT</name>
<dbReference type="Proteomes" id="UP000319908">
    <property type="component" value="Unassembled WGS sequence"/>
</dbReference>
<accession>A0A5C6C5A8</accession>
<sequence length="408" mass="45969">MNFLSELISLLVRFSSAFSIVVLFCFDSFAEDVSPPTFARHPLTSDYYCDGINHGDFNQDGVADIVAGPFWYQGPEFQKKHAIYQPVVQPREPSPTDSMFSFVADFNDDTWPDVLVLGRIHKHAAYWYQNPGADGGVWEKHFVFEKIQGESPTLIDINRDGTLELITHWQGRWGWVAPVSTDSKQPWRFHPISEQGDWKQFYHGTGVGDINGDGRRDLIINDGWFEQPADAMQMWPFHEFRFGETGGAQMFASDVDQDGDNDVITSLNAHGWGLAWFEQVKTNGETDFVKHLIMGSREEEAQFGVAFSQPHALDLADVDGDGHVDIVTGKRMWAHGPTGDIEPQAPPVLYWFRWTRDAQSEIRFEPHRIDDRSGVGTQVIAADVTGDGHADILTVSKLGAFVFEQATR</sequence>
<dbReference type="PANTHER" id="PTHR44103">
    <property type="entry name" value="PROPROTEIN CONVERTASE P"/>
    <property type="match status" value="1"/>
</dbReference>
<dbReference type="SUPFAM" id="SSF69318">
    <property type="entry name" value="Integrin alpha N-terminal domain"/>
    <property type="match status" value="1"/>
</dbReference>
<keyword evidence="1" id="KW-0732">Signal</keyword>
<dbReference type="AlphaFoldDB" id="A0A5C6C5A8"/>
<dbReference type="Pfam" id="PF13517">
    <property type="entry name" value="FG-GAP_3"/>
    <property type="match status" value="2"/>
</dbReference>
<dbReference type="OrthoDB" id="228608at2"/>